<organism evidence="4 5">
    <name type="scientific">Drosophila suzukii</name>
    <name type="common">Spotted-wing drosophila fruit fly</name>
    <dbReference type="NCBI Taxonomy" id="28584"/>
    <lineage>
        <taxon>Eukaryota</taxon>
        <taxon>Metazoa</taxon>
        <taxon>Ecdysozoa</taxon>
        <taxon>Arthropoda</taxon>
        <taxon>Hexapoda</taxon>
        <taxon>Insecta</taxon>
        <taxon>Pterygota</taxon>
        <taxon>Neoptera</taxon>
        <taxon>Endopterygota</taxon>
        <taxon>Diptera</taxon>
        <taxon>Brachycera</taxon>
        <taxon>Muscomorpha</taxon>
        <taxon>Ephydroidea</taxon>
        <taxon>Drosophilidae</taxon>
        <taxon>Drosophila</taxon>
        <taxon>Sophophora</taxon>
    </lineage>
</organism>
<keyword evidence="3" id="KW-1133">Transmembrane helix</keyword>
<reference evidence="4" key="1">
    <citation type="submission" date="2025-05" db="UniProtKB">
        <authorList>
            <consortium name="RefSeq"/>
        </authorList>
    </citation>
    <scope>NUCLEOTIDE SEQUENCE [LARGE SCALE GENOMIC DNA]</scope>
</reference>
<keyword evidence="3" id="KW-0812">Transmembrane</keyword>
<dbReference type="GO" id="GO:0005615">
    <property type="term" value="C:extracellular space"/>
    <property type="evidence" value="ECO:0007669"/>
    <property type="project" value="TreeGrafter"/>
</dbReference>
<evidence type="ECO:0000313" key="4">
    <source>
        <dbReference type="Proteomes" id="UP001652628"/>
    </source>
</evidence>
<dbReference type="AlphaFoldDB" id="A0AB39Z0J1"/>
<evidence type="ECO:0000256" key="3">
    <source>
        <dbReference type="SAM" id="Phobius"/>
    </source>
</evidence>
<dbReference type="GO" id="GO:0042302">
    <property type="term" value="F:structural constituent of cuticle"/>
    <property type="evidence" value="ECO:0007669"/>
    <property type="project" value="UniProtKB-UniRule"/>
</dbReference>
<dbReference type="GO" id="GO:0031012">
    <property type="term" value="C:extracellular matrix"/>
    <property type="evidence" value="ECO:0007669"/>
    <property type="project" value="TreeGrafter"/>
</dbReference>
<name>A0AB39Z0J1_DROSZ</name>
<feature type="transmembrane region" description="Helical" evidence="3">
    <location>
        <begin position="66"/>
        <end position="87"/>
    </location>
</feature>
<evidence type="ECO:0000256" key="1">
    <source>
        <dbReference type="ARBA" id="ARBA00022460"/>
    </source>
</evidence>
<keyword evidence="4" id="KW-1185">Reference proteome</keyword>
<proteinExistence type="predicted"/>
<evidence type="ECO:0000313" key="5">
    <source>
        <dbReference type="RefSeq" id="XP_016925785.3"/>
    </source>
</evidence>
<dbReference type="PROSITE" id="PS51155">
    <property type="entry name" value="CHIT_BIND_RR_2"/>
    <property type="match status" value="1"/>
</dbReference>
<dbReference type="PANTHER" id="PTHR12236">
    <property type="entry name" value="STRUCTURAL CONTITUENT OF CUTICLE"/>
    <property type="match status" value="1"/>
</dbReference>
<dbReference type="RefSeq" id="XP_016925785.3">
    <property type="nucleotide sequence ID" value="XM_017070296.4"/>
</dbReference>
<accession>A0AB39Z0J1</accession>
<dbReference type="InterPro" id="IPR051217">
    <property type="entry name" value="Insect_Cuticle_Struc_Prot"/>
</dbReference>
<sequence length="213" mass="22708">MECVVRALGAWHPSRDLGGGAGPGSTALTIKVAIATLGDIVQCRSRSSHQPSQQIHQIPRQVQAKMFALVSLFILGVGAAAAIELPISPIYHSPALVKPLLKTIEVEAPAHYDFAYSVHDEHTGDIKSQTESRKGDQVQGQYTLVDADGYLRTVDYTSDAHNGFNAVVRRDPLGQKVIKAAPIAKLLAPGPLPLAYGGPKLLAPAKLPLGLYH</sequence>
<dbReference type="Pfam" id="PF00379">
    <property type="entry name" value="Chitin_bind_4"/>
    <property type="match status" value="1"/>
</dbReference>
<reference evidence="5" key="2">
    <citation type="submission" date="2025-08" db="UniProtKB">
        <authorList>
            <consortium name="RefSeq"/>
        </authorList>
    </citation>
    <scope>IDENTIFICATION</scope>
</reference>
<keyword evidence="3" id="KW-0472">Membrane</keyword>
<gene>
    <name evidence="5" type="primary">Cpr30F</name>
</gene>
<dbReference type="PRINTS" id="PR00947">
    <property type="entry name" value="CUTICLE"/>
</dbReference>
<evidence type="ECO:0000256" key="2">
    <source>
        <dbReference type="PROSITE-ProRule" id="PRU00497"/>
    </source>
</evidence>
<dbReference type="GeneID" id="108006715"/>
<keyword evidence="1 2" id="KW-0193">Cuticle</keyword>
<dbReference type="PANTHER" id="PTHR12236:SF46">
    <property type="entry name" value="CUTICULAR PROTEIN 30B-RELATED"/>
    <property type="match status" value="1"/>
</dbReference>
<dbReference type="InterPro" id="IPR000618">
    <property type="entry name" value="Insect_cuticle"/>
</dbReference>
<protein>
    <submittedName>
        <fullName evidence="5">Cuticle protein 7</fullName>
    </submittedName>
</protein>
<dbReference type="Proteomes" id="UP001652628">
    <property type="component" value="Chromosome 2L"/>
</dbReference>